<feature type="coiled-coil region" evidence="1">
    <location>
        <begin position="155"/>
        <end position="182"/>
    </location>
</feature>
<keyword evidence="2" id="KW-0732">Signal</keyword>
<evidence type="ECO:0000313" key="5">
    <source>
        <dbReference type="Proteomes" id="UP000176822"/>
    </source>
</evidence>
<dbReference type="AlphaFoldDB" id="A0A1F4Z317"/>
<feature type="signal peptide" evidence="2">
    <location>
        <begin position="1"/>
        <end position="22"/>
    </location>
</feature>
<feature type="domain" description="Sporulation stage II protein D amidase enhancer LytB N-terminal" evidence="3">
    <location>
        <begin position="324"/>
        <end position="400"/>
    </location>
</feature>
<dbReference type="Gene3D" id="6.10.250.3150">
    <property type="match status" value="1"/>
</dbReference>
<feature type="coiled-coil region" evidence="1">
    <location>
        <begin position="52"/>
        <end position="93"/>
    </location>
</feature>
<gene>
    <name evidence="4" type="ORF">A2972_04280</name>
</gene>
<sequence length="592" mass="64653">MRRLLPGLLLFTAIMATAGRWAQVSAEECDNPGALSDSVKIQQCIGKYNGILDAIAKANSNNQEELNRLKSQVLNLKSQINSLDKRLTELSGDIFDREVKVGVQQELLAARVRTHYIRKREDAGMLIFFSSNSGGEFFRDLAYREKLAHNDQEIIKVVAGEINKLNTQAENMKRQKESTAALKVRVDKQAGFLEGEVKKASAYVSDLGGKIAALTARQQALLAEKTGTYATSVGDVPLADDPAARPDYNPGFSPAFAMFSFGAPHFKGMSQYGAFGRAKNGQNYRQILEAYYGNVEIRKVNVPSVINTSAGTLAFEGNYMKGIAEMPTVWADRGGYEALKAQAVAARSYALAYVGWRINNQNAGGRICTTESCQVYNSGKAGSPGRWGDAVRETEAEILVSRSSGEVVNAWYASTSGGYQESYSALGHTTPGFWDTTSDWTRWADGAWEKKGESPWFYKGWYKSRSGKTCGRSHPWLTQAEFADIVNAAIVVAGGGDMSGIFPEDVRSCWGDNDSPWSKEQMASAADSHGGRVTSVSFVRVEHGSNGITSRVVFSTNRGEVPIPGVNFYKAFNLRAPGALALKSQLFNIEKK</sequence>
<feature type="chain" id="PRO_5009515928" description="Sporulation stage II protein D amidase enhancer LytB N-terminal domain-containing protein" evidence="2">
    <location>
        <begin position="23"/>
        <end position="592"/>
    </location>
</feature>
<dbReference type="InterPro" id="IPR013693">
    <property type="entry name" value="SpoIID/LytB_N"/>
</dbReference>
<dbReference type="EMBL" id="MEXM01000034">
    <property type="protein sequence ID" value="OGD00655.1"/>
    <property type="molecule type" value="Genomic_DNA"/>
</dbReference>
<evidence type="ECO:0000313" key="4">
    <source>
        <dbReference type="EMBL" id="OGD00655.1"/>
    </source>
</evidence>
<name>A0A1F4Z317_9BACT</name>
<evidence type="ECO:0000256" key="2">
    <source>
        <dbReference type="SAM" id="SignalP"/>
    </source>
</evidence>
<evidence type="ECO:0000259" key="3">
    <source>
        <dbReference type="Pfam" id="PF08486"/>
    </source>
</evidence>
<proteinExistence type="predicted"/>
<keyword evidence="1" id="KW-0175">Coiled coil</keyword>
<organism evidence="4 5">
    <name type="scientific">Candidatus Amesbacteria bacterium RIFCSPLOWO2_01_FULL_47_33</name>
    <dbReference type="NCBI Taxonomy" id="1797258"/>
    <lineage>
        <taxon>Bacteria</taxon>
        <taxon>Candidatus Amesiibacteriota</taxon>
    </lineage>
</organism>
<protein>
    <recommendedName>
        <fullName evidence="3">Sporulation stage II protein D amidase enhancer LytB N-terminal domain-containing protein</fullName>
    </recommendedName>
</protein>
<dbReference type="Pfam" id="PF08486">
    <property type="entry name" value="SpoIID"/>
    <property type="match status" value="1"/>
</dbReference>
<reference evidence="4 5" key="1">
    <citation type="journal article" date="2016" name="Nat. Commun.">
        <title>Thousands of microbial genomes shed light on interconnected biogeochemical processes in an aquifer system.</title>
        <authorList>
            <person name="Anantharaman K."/>
            <person name="Brown C.T."/>
            <person name="Hug L.A."/>
            <person name="Sharon I."/>
            <person name="Castelle C.J."/>
            <person name="Probst A.J."/>
            <person name="Thomas B.C."/>
            <person name="Singh A."/>
            <person name="Wilkins M.J."/>
            <person name="Karaoz U."/>
            <person name="Brodie E.L."/>
            <person name="Williams K.H."/>
            <person name="Hubbard S.S."/>
            <person name="Banfield J.F."/>
        </authorList>
    </citation>
    <scope>NUCLEOTIDE SEQUENCE [LARGE SCALE GENOMIC DNA]</scope>
</reference>
<dbReference type="Proteomes" id="UP000176822">
    <property type="component" value="Unassembled WGS sequence"/>
</dbReference>
<evidence type="ECO:0000256" key="1">
    <source>
        <dbReference type="SAM" id="Coils"/>
    </source>
</evidence>
<comment type="caution">
    <text evidence="4">The sequence shown here is derived from an EMBL/GenBank/DDBJ whole genome shotgun (WGS) entry which is preliminary data.</text>
</comment>
<accession>A0A1F4Z317</accession>